<evidence type="ECO:0000313" key="5">
    <source>
        <dbReference type="Proteomes" id="UP000035579"/>
    </source>
</evidence>
<name>A0AAC8QC01_9BACT</name>
<dbReference type="KEGG" id="age:AA314_06568"/>
<gene>
    <name evidence="4" type="ORF">AA314_06568</name>
</gene>
<protein>
    <submittedName>
        <fullName evidence="4">4-hydroxybenzoyl-CoA thioesterase family active site protein</fullName>
    </submittedName>
</protein>
<dbReference type="PROSITE" id="PS51186">
    <property type="entry name" value="GNAT"/>
    <property type="match status" value="1"/>
</dbReference>
<proteinExistence type="predicted"/>
<evidence type="ECO:0000259" key="3">
    <source>
        <dbReference type="PROSITE" id="PS51186"/>
    </source>
</evidence>
<dbReference type="Proteomes" id="UP000035579">
    <property type="component" value="Chromosome"/>
</dbReference>
<dbReference type="InterPro" id="IPR000182">
    <property type="entry name" value="GNAT_dom"/>
</dbReference>
<keyword evidence="2" id="KW-0012">Acyltransferase</keyword>
<sequence>MASAMSNPETPQPVTIAQIKTEAELFQALAIREVVFIEEQHVPEGIERDAEDAKAYHVLAFQGGHAIGTGRLVMLPEPPPGETGTWGQIGRMAVLQAHRKARVGAMLLTTLEDEARRRGVTGIMLHSQLYALEFYKKQGYEPLGEVFKEAGIDHLEMRKKL</sequence>
<dbReference type="Pfam" id="PF13673">
    <property type="entry name" value="Acetyltransf_10"/>
    <property type="match status" value="1"/>
</dbReference>
<dbReference type="EMBL" id="CP011509">
    <property type="protein sequence ID" value="AKJ04942.1"/>
    <property type="molecule type" value="Genomic_DNA"/>
</dbReference>
<evidence type="ECO:0000313" key="4">
    <source>
        <dbReference type="EMBL" id="AKJ04942.1"/>
    </source>
</evidence>
<dbReference type="PANTHER" id="PTHR43877:SF2">
    <property type="entry name" value="AMINOALKYLPHOSPHONATE N-ACETYLTRANSFERASE-RELATED"/>
    <property type="match status" value="1"/>
</dbReference>
<reference evidence="4 5" key="1">
    <citation type="submission" date="2015-05" db="EMBL/GenBank/DDBJ databases">
        <title>Genome assembly of Archangium gephyra DSM 2261.</title>
        <authorList>
            <person name="Sharma G."/>
            <person name="Subramanian S."/>
        </authorList>
    </citation>
    <scope>NUCLEOTIDE SEQUENCE [LARGE SCALE GENOMIC DNA]</scope>
    <source>
        <strain evidence="4 5">DSM 2261</strain>
    </source>
</reference>
<dbReference type="Gene3D" id="3.40.630.30">
    <property type="match status" value="1"/>
</dbReference>
<dbReference type="CDD" id="cd04301">
    <property type="entry name" value="NAT_SF"/>
    <property type="match status" value="1"/>
</dbReference>
<dbReference type="PANTHER" id="PTHR43877">
    <property type="entry name" value="AMINOALKYLPHOSPHONATE N-ACETYLTRANSFERASE-RELATED-RELATED"/>
    <property type="match status" value="1"/>
</dbReference>
<dbReference type="AlphaFoldDB" id="A0AAC8QC01"/>
<dbReference type="InterPro" id="IPR050832">
    <property type="entry name" value="Bact_Acetyltransf"/>
</dbReference>
<dbReference type="InterPro" id="IPR016181">
    <property type="entry name" value="Acyl_CoA_acyltransferase"/>
</dbReference>
<accession>A0AAC8QC01</accession>
<dbReference type="GO" id="GO:0016747">
    <property type="term" value="F:acyltransferase activity, transferring groups other than amino-acyl groups"/>
    <property type="evidence" value="ECO:0007669"/>
    <property type="project" value="InterPro"/>
</dbReference>
<evidence type="ECO:0000256" key="2">
    <source>
        <dbReference type="ARBA" id="ARBA00023315"/>
    </source>
</evidence>
<feature type="domain" description="N-acetyltransferase" evidence="3">
    <location>
        <begin position="14"/>
        <end position="161"/>
    </location>
</feature>
<evidence type="ECO:0000256" key="1">
    <source>
        <dbReference type="ARBA" id="ARBA00022679"/>
    </source>
</evidence>
<dbReference type="SUPFAM" id="SSF55729">
    <property type="entry name" value="Acyl-CoA N-acyltransferases (Nat)"/>
    <property type="match status" value="1"/>
</dbReference>
<keyword evidence="1" id="KW-0808">Transferase</keyword>
<organism evidence="4 5">
    <name type="scientific">Archangium gephyra</name>
    <dbReference type="NCBI Taxonomy" id="48"/>
    <lineage>
        <taxon>Bacteria</taxon>
        <taxon>Pseudomonadati</taxon>
        <taxon>Myxococcota</taxon>
        <taxon>Myxococcia</taxon>
        <taxon>Myxococcales</taxon>
        <taxon>Cystobacterineae</taxon>
        <taxon>Archangiaceae</taxon>
        <taxon>Archangium</taxon>
    </lineage>
</organism>